<evidence type="ECO:0000256" key="2">
    <source>
        <dbReference type="ARBA" id="ARBA00022777"/>
    </source>
</evidence>
<dbReference type="InterPro" id="IPR036890">
    <property type="entry name" value="HATPase_C_sf"/>
</dbReference>
<feature type="transmembrane region" description="Helical" evidence="3">
    <location>
        <begin position="103"/>
        <end position="119"/>
    </location>
</feature>
<feature type="transmembrane region" description="Helical" evidence="3">
    <location>
        <begin position="124"/>
        <end position="143"/>
    </location>
</feature>
<dbReference type="Pfam" id="PF02518">
    <property type="entry name" value="HATPase_c"/>
    <property type="match status" value="1"/>
</dbReference>
<evidence type="ECO:0000313" key="5">
    <source>
        <dbReference type="EMBL" id="CAB4544986.1"/>
    </source>
</evidence>
<feature type="transmembrane region" description="Helical" evidence="3">
    <location>
        <begin position="21"/>
        <end position="39"/>
    </location>
</feature>
<dbReference type="AlphaFoldDB" id="A0A6J6C1A8"/>
<keyword evidence="3" id="KW-0812">Transmembrane</keyword>
<evidence type="ECO:0000256" key="1">
    <source>
        <dbReference type="ARBA" id="ARBA00022679"/>
    </source>
</evidence>
<keyword evidence="3" id="KW-0472">Membrane</keyword>
<keyword evidence="1" id="KW-0808">Transferase</keyword>
<evidence type="ECO:0000259" key="4">
    <source>
        <dbReference type="Pfam" id="PF02518"/>
    </source>
</evidence>
<proteinExistence type="predicted"/>
<dbReference type="SUPFAM" id="SSF55874">
    <property type="entry name" value="ATPase domain of HSP90 chaperone/DNA topoisomerase II/histidine kinase"/>
    <property type="match status" value="1"/>
</dbReference>
<evidence type="ECO:0000256" key="3">
    <source>
        <dbReference type="SAM" id="Phobius"/>
    </source>
</evidence>
<feature type="domain" description="Histidine kinase/HSP90-like ATPase" evidence="4">
    <location>
        <begin position="295"/>
        <end position="383"/>
    </location>
</feature>
<dbReference type="GO" id="GO:0000160">
    <property type="term" value="P:phosphorelay signal transduction system"/>
    <property type="evidence" value="ECO:0007669"/>
    <property type="project" value="UniProtKB-KW"/>
</dbReference>
<dbReference type="GO" id="GO:0016301">
    <property type="term" value="F:kinase activity"/>
    <property type="evidence" value="ECO:0007669"/>
    <property type="project" value="UniProtKB-KW"/>
</dbReference>
<feature type="transmembrane region" description="Helical" evidence="3">
    <location>
        <begin position="73"/>
        <end position="91"/>
    </location>
</feature>
<dbReference type="EMBL" id="CAEZST010000007">
    <property type="protein sequence ID" value="CAB4544986.1"/>
    <property type="molecule type" value="Genomic_DNA"/>
</dbReference>
<dbReference type="EMBL" id="CAEZTO010000014">
    <property type="protein sequence ID" value="CAB4573800.1"/>
    <property type="molecule type" value="Genomic_DNA"/>
</dbReference>
<keyword evidence="3" id="KW-1133">Transmembrane helix</keyword>
<evidence type="ECO:0000313" key="6">
    <source>
        <dbReference type="EMBL" id="CAB4573800.1"/>
    </source>
</evidence>
<keyword evidence="2" id="KW-0418">Kinase</keyword>
<organism evidence="5">
    <name type="scientific">freshwater metagenome</name>
    <dbReference type="NCBI Taxonomy" id="449393"/>
    <lineage>
        <taxon>unclassified sequences</taxon>
        <taxon>metagenomes</taxon>
        <taxon>ecological metagenomes</taxon>
    </lineage>
</organism>
<name>A0A6J6C1A8_9ZZZZ</name>
<feature type="transmembrane region" description="Helical" evidence="3">
    <location>
        <begin position="45"/>
        <end position="66"/>
    </location>
</feature>
<dbReference type="PANTHER" id="PTHR24421">
    <property type="entry name" value="NITRATE/NITRITE SENSOR PROTEIN NARX-RELATED"/>
    <property type="match status" value="1"/>
</dbReference>
<dbReference type="CDD" id="cd16917">
    <property type="entry name" value="HATPase_UhpB-NarQ-NarX-like"/>
    <property type="match status" value="1"/>
</dbReference>
<accession>A0A6J6C1A8</accession>
<dbReference type="Gene3D" id="3.30.565.10">
    <property type="entry name" value="Histidine kinase-like ATPase, C-terminal domain"/>
    <property type="match status" value="1"/>
</dbReference>
<feature type="transmembrane region" description="Helical" evidence="3">
    <location>
        <begin position="155"/>
        <end position="172"/>
    </location>
</feature>
<dbReference type="PANTHER" id="PTHR24421:SF61">
    <property type="entry name" value="OXYGEN SENSOR HISTIDINE KINASE NREB"/>
    <property type="match status" value="1"/>
</dbReference>
<sequence>MQLASIASNRLEELIRRISGFVHLLIAAEVTANGFAQVYQKNSFGMALLSLYLVVAICALVSLWFGKGKFWPVCYSATVLLIVFLIPFSGIQESGLPGNTRPWIWWAIGFSTILFAVLTRASQWVSYLFVISGAWLYVEFEIFGEPRLLQAGLDAAFFVVYCLAVMALVSLVRQGARETDLANGEAIQSSLEQARIEAVERERQRVDALVHDQVLHTLLLAARAQTKEERLAASNSAQVAITALTRAQLEQERAETVTTAGLFRALESAAMKLDPRIQVETRGSSADTIPPEVAQAITEATLQALDNSIQHSGAEIIGVLLSSDPSGVEFKVSDNGIGFRPERVSKDRIGISTSIHQRLKSIGGTAEVRSSPGAGTIVTLRWPND</sequence>
<dbReference type="InterPro" id="IPR050482">
    <property type="entry name" value="Sensor_HK_TwoCompSys"/>
</dbReference>
<reference evidence="5" key="1">
    <citation type="submission" date="2020-05" db="EMBL/GenBank/DDBJ databases">
        <authorList>
            <person name="Chiriac C."/>
            <person name="Salcher M."/>
            <person name="Ghai R."/>
            <person name="Kavagutti S V."/>
        </authorList>
    </citation>
    <scope>NUCLEOTIDE SEQUENCE</scope>
</reference>
<gene>
    <name evidence="5" type="ORF">UFOPK1503_00547</name>
    <name evidence="6" type="ORF">UFOPK1693_00905</name>
</gene>
<dbReference type="InterPro" id="IPR003594">
    <property type="entry name" value="HATPase_dom"/>
</dbReference>
<protein>
    <submittedName>
        <fullName evidence="5">Unannotated protein</fullName>
    </submittedName>
</protein>